<evidence type="ECO:0000313" key="9">
    <source>
        <dbReference type="Proteomes" id="UP001278995"/>
    </source>
</evidence>
<dbReference type="InterPro" id="IPR036874">
    <property type="entry name" value="Carbonic_anhydrase_sf"/>
</dbReference>
<evidence type="ECO:0000313" key="10">
    <source>
        <dbReference type="Proteomes" id="UP001284094"/>
    </source>
</evidence>
<dbReference type="GO" id="GO:0004089">
    <property type="term" value="F:carbonate dehydratase activity"/>
    <property type="evidence" value="ECO:0007669"/>
    <property type="project" value="UniProtKB-EC"/>
</dbReference>
<dbReference type="Proteomes" id="UP001278995">
    <property type="component" value="Unassembled WGS sequence"/>
</dbReference>
<dbReference type="InterPro" id="IPR015892">
    <property type="entry name" value="Carbonic_anhydrase_CS"/>
</dbReference>
<evidence type="ECO:0000256" key="3">
    <source>
        <dbReference type="ARBA" id="ARBA00022833"/>
    </source>
</evidence>
<dbReference type="RefSeq" id="WP_248102660.1">
    <property type="nucleotide sequence ID" value="NZ_JAXHPJ010000004.1"/>
</dbReference>
<evidence type="ECO:0000256" key="1">
    <source>
        <dbReference type="ARBA" id="ARBA00006217"/>
    </source>
</evidence>
<accession>A0AB35UPY8</accession>
<keyword evidence="10" id="KW-1185">Reference proteome</keyword>
<feature type="binding site" evidence="6">
    <location>
        <position position="102"/>
    </location>
    <ligand>
        <name>Zn(2+)</name>
        <dbReference type="ChEBI" id="CHEBI:29105"/>
    </ligand>
</feature>
<dbReference type="PANTHER" id="PTHR11002">
    <property type="entry name" value="CARBONIC ANHYDRASE"/>
    <property type="match status" value="1"/>
</dbReference>
<dbReference type="SUPFAM" id="SSF53056">
    <property type="entry name" value="beta-carbonic anhydrase, cab"/>
    <property type="match status" value="1"/>
</dbReference>
<evidence type="ECO:0000256" key="5">
    <source>
        <dbReference type="ARBA" id="ARBA00048348"/>
    </source>
</evidence>
<keyword evidence="3 6" id="KW-0862">Zinc</keyword>
<comment type="caution">
    <text evidence="7">The sequence shown here is derived from an EMBL/GenBank/DDBJ whole genome shotgun (WGS) entry which is preliminary data.</text>
</comment>
<dbReference type="SMART" id="SM00947">
    <property type="entry name" value="Pro_CA"/>
    <property type="match status" value="1"/>
</dbReference>
<gene>
    <name evidence="8" type="ORF">SKM48_00325</name>
    <name evidence="7" type="ORF">SKM51_02220</name>
</gene>
<evidence type="ECO:0000256" key="2">
    <source>
        <dbReference type="ARBA" id="ARBA00012925"/>
    </source>
</evidence>
<dbReference type="EMBL" id="JAXHPO010000001">
    <property type="protein sequence ID" value="MDY6549222.1"/>
    <property type="molecule type" value="Genomic_DNA"/>
</dbReference>
<dbReference type="GO" id="GO:0008270">
    <property type="term" value="F:zinc ion binding"/>
    <property type="evidence" value="ECO:0007669"/>
    <property type="project" value="InterPro"/>
</dbReference>
<sequence length="202" mass="22003">MHYTADQTLAILIEGNRKFSSGTIAVQSFQDAQQIMQADQKPIAVILSCADSRVLPEQIFSQGIGDIFVIRVAGNIAKPSQIGSIEYAVKQYDIPLVVVLGHSDCGAIASTINACRDPNKVLPENLQQIVDDIKPTVIEVYENNKTAALDEISTLAIKENAVNIVSELCEDSSFLKQRVDSGDLKIVAAKFNMESAVVEFFD</sequence>
<dbReference type="EMBL" id="JAXHPL010000006">
    <property type="protein sequence ID" value="MDY6486033.1"/>
    <property type="molecule type" value="Genomic_DNA"/>
</dbReference>
<dbReference type="Gene3D" id="3.40.1050.10">
    <property type="entry name" value="Carbonic anhydrase"/>
    <property type="match status" value="1"/>
</dbReference>
<name>A0AB35UPY8_9GAMM</name>
<evidence type="ECO:0000256" key="4">
    <source>
        <dbReference type="ARBA" id="ARBA00023239"/>
    </source>
</evidence>
<dbReference type="InterPro" id="IPR001765">
    <property type="entry name" value="Carbonic_anhydrase"/>
</dbReference>
<evidence type="ECO:0000256" key="6">
    <source>
        <dbReference type="PIRSR" id="PIRSR601765-1"/>
    </source>
</evidence>
<reference evidence="8" key="2">
    <citation type="submission" date="2023-11" db="EMBL/GenBank/DDBJ databases">
        <authorList>
            <person name="Kyselkova M."/>
            <person name="Xanthopoulou K."/>
            <person name="Shestivska V."/>
            <person name="Spanelova P."/>
            <person name="Maixnerova M."/>
            <person name="Higgins P.G."/>
            <person name="Nemec A."/>
        </authorList>
    </citation>
    <scope>NUCLEOTIDE SEQUENCE</scope>
    <source>
        <strain evidence="8">ANC 7225</strain>
    </source>
</reference>
<comment type="cofactor">
    <cofactor evidence="6">
        <name>Zn(2+)</name>
        <dbReference type="ChEBI" id="CHEBI:29105"/>
    </cofactor>
    <text evidence="6">Binds 1 zinc ion per subunit.</text>
</comment>
<protein>
    <recommendedName>
        <fullName evidence="2">carbonic anhydrase</fullName>
        <ecNumber evidence="2">4.2.1.1</ecNumber>
    </recommendedName>
</protein>
<evidence type="ECO:0000313" key="8">
    <source>
        <dbReference type="EMBL" id="MDY6549222.1"/>
    </source>
</evidence>
<evidence type="ECO:0000313" key="7">
    <source>
        <dbReference type="EMBL" id="MDY6486033.1"/>
    </source>
</evidence>
<dbReference type="Proteomes" id="UP001284094">
    <property type="component" value="Unassembled WGS sequence"/>
</dbReference>
<reference evidence="8 10" key="3">
    <citation type="journal article" date="2024" name="Syst. Appl. Microbiol.">
        <title>Evidence for the occurrence of Acinetobacter faecalis in cattle feces and its emended description.</title>
        <authorList>
            <person name="Kyselkova M."/>
            <person name="Xanthopoulou K."/>
            <person name="Shestivska V."/>
            <person name="Spanelova P."/>
            <person name="Maixnerova M."/>
            <person name="Higgins P.G."/>
            <person name="Nemec A."/>
        </authorList>
    </citation>
    <scope>NUCLEOTIDE SEQUENCE [LARGE SCALE GENOMIC DNA]</scope>
    <source>
        <strain evidence="8 10">ANC 7225</strain>
    </source>
</reference>
<feature type="binding site" evidence="6">
    <location>
        <position position="105"/>
    </location>
    <ligand>
        <name>Zn(2+)</name>
        <dbReference type="ChEBI" id="CHEBI:29105"/>
    </ligand>
</feature>
<feature type="binding site" evidence="6">
    <location>
        <position position="51"/>
    </location>
    <ligand>
        <name>Zn(2+)</name>
        <dbReference type="ChEBI" id="CHEBI:29105"/>
    </ligand>
</feature>
<dbReference type="GO" id="GO:0015976">
    <property type="term" value="P:carbon utilization"/>
    <property type="evidence" value="ECO:0007669"/>
    <property type="project" value="InterPro"/>
</dbReference>
<dbReference type="PROSITE" id="PS00704">
    <property type="entry name" value="PROK_CO2_ANHYDRASE_1"/>
    <property type="match status" value="1"/>
</dbReference>
<organism evidence="7 9">
    <name type="scientific">Acinetobacter faecalis</name>
    <dbReference type="NCBI Taxonomy" id="2665161"/>
    <lineage>
        <taxon>Bacteria</taxon>
        <taxon>Pseudomonadati</taxon>
        <taxon>Pseudomonadota</taxon>
        <taxon>Gammaproteobacteria</taxon>
        <taxon>Moraxellales</taxon>
        <taxon>Moraxellaceae</taxon>
        <taxon>Acinetobacter</taxon>
    </lineage>
</organism>
<dbReference type="PANTHER" id="PTHR11002:SF79">
    <property type="entry name" value="CARBONIC ANHYDRASE 2"/>
    <property type="match status" value="1"/>
</dbReference>
<keyword evidence="4" id="KW-0456">Lyase</keyword>
<proteinExistence type="inferred from homology"/>
<dbReference type="Pfam" id="PF00484">
    <property type="entry name" value="Pro_CA"/>
    <property type="match status" value="1"/>
</dbReference>
<keyword evidence="6" id="KW-0479">Metal-binding</keyword>
<comment type="catalytic activity">
    <reaction evidence="5">
        <text>hydrogencarbonate + H(+) = CO2 + H2O</text>
        <dbReference type="Rhea" id="RHEA:10748"/>
        <dbReference type="ChEBI" id="CHEBI:15377"/>
        <dbReference type="ChEBI" id="CHEBI:15378"/>
        <dbReference type="ChEBI" id="CHEBI:16526"/>
        <dbReference type="ChEBI" id="CHEBI:17544"/>
        <dbReference type="EC" id="4.2.1.1"/>
    </reaction>
</comment>
<comment type="similarity">
    <text evidence="1">Belongs to the beta-class carbonic anhydrase family.</text>
</comment>
<feature type="binding site" evidence="6">
    <location>
        <position position="49"/>
    </location>
    <ligand>
        <name>Zn(2+)</name>
        <dbReference type="ChEBI" id="CHEBI:29105"/>
    </ligand>
</feature>
<reference evidence="7 9" key="1">
    <citation type="submission" date="2023-11" db="EMBL/GenBank/DDBJ databases">
        <title>The common occurrence of Acinetobacte faecalis in cattle feces and its emended description.</title>
        <authorList>
            <person name="Kyselkova M."/>
            <person name="Xanthopoulou K."/>
            <person name="Shestivska V."/>
            <person name="Spanelova P."/>
            <person name="Maixnerova M."/>
            <person name="Higgins P.G."/>
            <person name="Nemec A."/>
        </authorList>
    </citation>
    <scope>NUCLEOTIDE SEQUENCE [LARGE SCALE GENOMIC DNA]</scope>
    <source>
        <strain evidence="7 9">ANC 7483</strain>
    </source>
</reference>
<dbReference type="AlphaFoldDB" id="A0AB35UPY8"/>
<dbReference type="EC" id="4.2.1.1" evidence="2"/>